<feature type="chain" id="PRO_5002262746" description="Bifunctional inhibitor/plant lipid transfer protein/seed storage helical domain-containing protein" evidence="6">
    <location>
        <begin position="28"/>
        <end position="203"/>
    </location>
</feature>
<feature type="domain" description="Bifunctional inhibitor/plant lipid transfer protein/seed storage helical" evidence="7">
    <location>
        <begin position="34"/>
        <end position="122"/>
    </location>
</feature>
<evidence type="ECO:0000259" key="7">
    <source>
        <dbReference type="SMART" id="SM00499"/>
    </source>
</evidence>
<dbReference type="SUPFAM" id="SSF47699">
    <property type="entry name" value="Bifunctional inhibitor/lipid-transfer protein/seed storage 2S albumin"/>
    <property type="match status" value="1"/>
</dbReference>
<name>A0A0D3GMV2_9ORYZ</name>
<dbReference type="Gramene" id="OBART07G04760.1">
    <property type="protein sequence ID" value="OBART07G04760.1"/>
    <property type="gene ID" value="OBART07G04760"/>
</dbReference>
<feature type="compositionally biased region" description="Pro residues" evidence="5">
    <location>
        <begin position="141"/>
        <end position="150"/>
    </location>
</feature>
<dbReference type="InterPro" id="IPR036312">
    <property type="entry name" value="Bifun_inhib/LTP/seed_sf"/>
</dbReference>
<comment type="similarity">
    <text evidence="1">Belongs to the plant LTP family.</text>
</comment>
<reference evidence="8" key="1">
    <citation type="journal article" date="2009" name="Rice">
        <title>De Novo Next Generation Sequencing of Plant Genomes.</title>
        <authorList>
            <person name="Rounsley S."/>
            <person name="Marri P.R."/>
            <person name="Yu Y."/>
            <person name="He R."/>
            <person name="Sisneros N."/>
            <person name="Goicoechea J.L."/>
            <person name="Lee S.J."/>
            <person name="Angelova A."/>
            <person name="Kudrna D."/>
            <person name="Luo M."/>
            <person name="Affourtit J."/>
            <person name="Desany B."/>
            <person name="Knight J."/>
            <person name="Niazi F."/>
            <person name="Egholm M."/>
            <person name="Wing R.A."/>
        </authorList>
    </citation>
    <scope>NUCLEOTIDE SEQUENCE [LARGE SCALE GENOMIC DNA]</scope>
    <source>
        <strain evidence="8">cv. IRGC 105608</strain>
    </source>
</reference>
<proteinExistence type="inferred from homology"/>
<evidence type="ECO:0000256" key="3">
    <source>
        <dbReference type="ARBA" id="ARBA00023157"/>
    </source>
</evidence>
<dbReference type="Pfam" id="PF14368">
    <property type="entry name" value="LTP_2"/>
    <property type="match status" value="1"/>
</dbReference>
<evidence type="ECO:0000256" key="5">
    <source>
        <dbReference type="SAM" id="MobiDB-lite"/>
    </source>
</evidence>
<accession>A0A0D3GMV2</accession>
<feature type="region of interest" description="Disordered" evidence="5">
    <location>
        <begin position="140"/>
        <end position="181"/>
    </location>
</feature>
<protein>
    <recommendedName>
        <fullName evidence="7">Bifunctional inhibitor/plant lipid transfer protein/seed storage helical domain-containing protein</fullName>
    </recommendedName>
</protein>
<dbReference type="PaxDb" id="65489-OBART07G04760.1"/>
<evidence type="ECO:0000256" key="6">
    <source>
        <dbReference type="SAM" id="SignalP"/>
    </source>
</evidence>
<dbReference type="PANTHER" id="PTHR33044">
    <property type="entry name" value="BIFUNCTIONAL INHIBITOR/LIPID-TRANSFER PROTEIN/SEED STORAGE 2S ALBUMIN SUPERFAMILY PROTEIN-RELATED"/>
    <property type="match status" value="1"/>
</dbReference>
<evidence type="ECO:0000313" key="9">
    <source>
        <dbReference type="Proteomes" id="UP000026960"/>
    </source>
</evidence>
<dbReference type="PROSITE" id="PS51257">
    <property type="entry name" value="PROKAR_LIPOPROTEIN"/>
    <property type="match status" value="1"/>
</dbReference>
<reference evidence="8" key="2">
    <citation type="submission" date="2015-03" db="UniProtKB">
        <authorList>
            <consortium name="EnsemblPlants"/>
        </authorList>
    </citation>
    <scope>IDENTIFICATION</scope>
</reference>
<evidence type="ECO:0000256" key="1">
    <source>
        <dbReference type="ARBA" id="ARBA00009748"/>
    </source>
</evidence>
<evidence type="ECO:0000256" key="4">
    <source>
        <dbReference type="ARBA" id="ARBA00023180"/>
    </source>
</evidence>
<sequence length="203" mass="19610">MELNKAVAVAAAAMVAVVAMVAAPASGQAVAASCTASLITSFTPCFNFITGSSGGGGGNGTAAGGGAPTAECCQSVAAMINTSASCACLVLTGNVPLGIPINRTLAVTLPKACNSMSVPLQCKDTSAQIPAAGVPVAVSPAMPPLPPSPPESTAGAGSPTATATPPATSQTQTRPQVVPSSARRVATNAGFPAFLLLLAAMLF</sequence>
<dbReference type="eggNOG" id="ENOG502RZXE">
    <property type="taxonomic scope" value="Eukaryota"/>
</dbReference>
<keyword evidence="9" id="KW-1185">Reference proteome</keyword>
<dbReference type="SMART" id="SM00499">
    <property type="entry name" value="AAI"/>
    <property type="match status" value="1"/>
</dbReference>
<keyword evidence="2 6" id="KW-0732">Signal</keyword>
<dbReference type="Gene3D" id="1.10.110.10">
    <property type="entry name" value="Plant lipid-transfer and hydrophobic proteins"/>
    <property type="match status" value="1"/>
</dbReference>
<dbReference type="EnsemblPlants" id="OBART07G04760.1">
    <property type="protein sequence ID" value="OBART07G04760.1"/>
    <property type="gene ID" value="OBART07G04760"/>
</dbReference>
<organism evidence="8">
    <name type="scientific">Oryza barthii</name>
    <dbReference type="NCBI Taxonomy" id="65489"/>
    <lineage>
        <taxon>Eukaryota</taxon>
        <taxon>Viridiplantae</taxon>
        <taxon>Streptophyta</taxon>
        <taxon>Embryophyta</taxon>
        <taxon>Tracheophyta</taxon>
        <taxon>Spermatophyta</taxon>
        <taxon>Magnoliopsida</taxon>
        <taxon>Liliopsida</taxon>
        <taxon>Poales</taxon>
        <taxon>Poaceae</taxon>
        <taxon>BOP clade</taxon>
        <taxon>Oryzoideae</taxon>
        <taxon>Oryzeae</taxon>
        <taxon>Oryzinae</taxon>
        <taxon>Oryza</taxon>
    </lineage>
</organism>
<dbReference type="STRING" id="65489.A0A0D3GMV2"/>
<dbReference type="InterPro" id="IPR016140">
    <property type="entry name" value="Bifunc_inhib/LTP/seed_store"/>
</dbReference>
<evidence type="ECO:0000313" key="8">
    <source>
        <dbReference type="EnsemblPlants" id="OBART07G04760.1"/>
    </source>
</evidence>
<feature type="signal peptide" evidence="6">
    <location>
        <begin position="1"/>
        <end position="27"/>
    </location>
</feature>
<dbReference type="AlphaFoldDB" id="A0A0D3GMV2"/>
<dbReference type="HOGENOM" id="CLU_085549_2_0_1"/>
<evidence type="ECO:0000256" key="2">
    <source>
        <dbReference type="ARBA" id="ARBA00022729"/>
    </source>
</evidence>
<dbReference type="CDD" id="cd00010">
    <property type="entry name" value="AAI_LTSS"/>
    <property type="match status" value="1"/>
</dbReference>
<dbReference type="InterPro" id="IPR043325">
    <property type="entry name" value="LTSS"/>
</dbReference>
<feature type="compositionally biased region" description="Low complexity" evidence="5">
    <location>
        <begin position="151"/>
        <end position="173"/>
    </location>
</feature>
<keyword evidence="4" id="KW-0325">Glycoprotein</keyword>
<dbReference type="Proteomes" id="UP000026960">
    <property type="component" value="Chromosome 7"/>
</dbReference>
<keyword evidence="3" id="KW-1015">Disulfide bond</keyword>